<dbReference type="EMBL" id="LSMT01000622">
    <property type="protein sequence ID" value="PFX15680.1"/>
    <property type="molecule type" value="Genomic_DNA"/>
</dbReference>
<evidence type="ECO:0000313" key="2">
    <source>
        <dbReference type="EMBL" id="PFX15680.1"/>
    </source>
</evidence>
<feature type="compositionally biased region" description="Polar residues" evidence="1">
    <location>
        <begin position="532"/>
        <end position="546"/>
    </location>
</feature>
<reference evidence="3" key="1">
    <citation type="journal article" date="2017" name="bioRxiv">
        <title>Comparative analysis of the genomes of Stylophora pistillata and Acropora digitifera provides evidence for extensive differences between species of corals.</title>
        <authorList>
            <person name="Voolstra C.R."/>
            <person name="Li Y."/>
            <person name="Liew Y.J."/>
            <person name="Baumgarten S."/>
            <person name="Zoccola D."/>
            <person name="Flot J.-F."/>
            <person name="Tambutte S."/>
            <person name="Allemand D."/>
            <person name="Aranda M."/>
        </authorList>
    </citation>
    <scope>NUCLEOTIDE SEQUENCE [LARGE SCALE GENOMIC DNA]</scope>
</reference>
<accession>A0A2B4RGR9</accession>
<comment type="caution">
    <text evidence="2">The sequence shown here is derived from an EMBL/GenBank/DDBJ whole genome shotgun (WGS) entry which is preliminary data.</text>
</comment>
<gene>
    <name evidence="2" type="ORF">AWC38_SpisGene20094</name>
</gene>
<feature type="compositionally biased region" description="Basic residues" evidence="1">
    <location>
        <begin position="219"/>
        <end position="236"/>
    </location>
</feature>
<feature type="region of interest" description="Disordered" evidence="1">
    <location>
        <begin position="532"/>
        <end position="570"/>
    </location>
</feature>
<dbReference type="AlphaFoldDB" id="A0A2B4RGR9"/>
<organism evidence="2 3">
    <name type="scientific">Stylophora pistillata</name>
    <name type="common">Smooth cauliflower coral</name>
    <dbReference type="NCBI Taxonomy" id="50429"/>
    <lineage>
        <taxon>Eukaryota</taxon>
        <taxon>Metazoa</taxon>
        <taxon>Cnidaria</taxon>
        <taxon>Anthozoa</taxon>
        <taxon>Hexacorallia</taxon>
        <taxon>Scleractinia</taxon>
        <taxon>Astrocoeniina</taxon>
        <taxon>Pocilloporidae</taxon>
        <taxon>Stylophora</taxon>
    </lineage>
</organism>
<evidence type="ECO:0000313" key="3">
    <source>
        <dbReference type="Proteomes" id="UP000225706"/>
    </source>
</evidence>
<feature type="region of interest" description="Disordered" evidence="1">
    <location>
        <begin position="138"/>
        <end position="236"/>
    </location>
</feature>
<sequence length="733" mass="83123">MAERSKKLSEELEDVTRLLGQASLNDEEAQDVLNLAQGVPLQPPETYTPLHHGKALAKDLFDLYCFLAATKYCQLTNAHSITTRIMGHAQFLYDSIAENSYPIPKKIAGAEIAWHSRKLLTDICQSVNMCRKVQRFEKKPQEQLRRAANIQGDVQHDSDQDPDWSTEEDMATPEFSNDEVSLRVGKPPLPEDVEGSSSDVTETVKDEGKQKFGPINAAKGRKTKQKTGKKKKTGKRRRRWCPVEDCQFLGAYLPQHLIQVHKLDNKGFCISLLVFYRLEYLNRRQKTIASPGYYSFHIKGQRYENLLAMARHYQGSDKEIESWRPSYPSSKEPSPPRRPLASPNLPGTPSRKSAKRPVVETIDSSSDSSPPPKRARQKSPQTVESGPRVPSDVVPPTPPCTTNHLLQHACQVKKLLEEMEPSGSDIEALCQENGCKEWIDWVMPNLGKKAARTLKSYLNSLQMFLHYLVKRRQRAGLPTLSKPILDILQEMLASLKGWRRTITKETWSERFSRILQETERYLREDLAELAAETSQETRLQTQTTPEKINAAPEGNQPASPHSETLKQQSLTSEELAAISVVFADHIEARKSPTKKRVAAQMRGDEVLAKVLNSEAKVKRVVDRVRYLVRSQQPARPTSVPEEDPSKRTATFVESVRKEHSSDASVHSSASGRQAWTQEENEMIKTAFAHFDKVPRNTEIRSVFSSDISLEQILQTNPFARIRHKVKNIFKNRK</sequence>
<protein>
    <submittedName>
        <fullName evidence="2">Uncharacterized protein</fullName>
    </submittedName>
</protein>
<feature type="compositionally biased region" description="Acidic residues" evidence="1">
    <location>
        <begin position="160"/>
        <end position="171"/>
    </location>
</feature>
<evidence type="ECO:0000256" key="1">
    <source>
        <dbReference type="SAM" id="MobiDB-lite"/>
    </source>
</evidence>
<feature type="region of interest" description="Disordered" evidence="1">
    <location>
        <begin position="318"/>
        <end position="400"/>
    </location>
</feature>
<name>A0A2B4RGR9_STYPI</name>
<feature type="compositionally biased region" description="Polar residues" evidence="1">
    <location>
        <begin position="556"/>
        <end position="570"/>
    </location>
</feature>
<dbReference type="Proteomes" id="UP000225706">
    <property type="component" value="Unassembled WGS sequence"/>
</dbReference>
<keyword evidence="3" id="KW-1185">Reference proteome</keyword>
<proteinExistence type="predicted"/>